<evidence type="ECO:0000313" key="3">
    <source>
        <dbReference type="EMBL" id="PZG04392.1"/>
    </source>
</evidence>
<evidence type="ECO:0000256" key="2">
    <source>
        <dbReference type="SAM" id="Phobius"/>
    </source>
</evidence>
<dbReference type="AlphaFoldDB" id="A0A2W2CXD5"/>
<evidence type="ECO:0000313" key="4">
    <source>
        <dbReference type="Proteomes" id="UP000248924"/>
    </source>
</evidence>
<name>A0A2W2CXD5_9ACTN</name>
<proteinExistence type="predicted"/>
<reference evidence="3 4" key="1">
    <citation type="submission" date="2018-01" db="EMBL/GenBank/DDBJ databases">
        <title>Draft genome sequence of Jishengella sp. NA12.</title>
        <authorList>
            <person name="Sahin N."/>
            <person name="Ay H."/>
            <person name="Saygin H."/>
        </authorList>
    </citation>
    <scope>NUCLEOTIDE SEQUENCE [LARGE SCALE GENOMIC DNA]</scope>
    <source>
        <strain evidence="3 4">NA12</strain>
    </source>
</reference>
<dbReference type="Proteomes" id="UP000248924">
    <property type="component" value="Unassembled WGS sequence"/>
</dbReference>
<sequence>MTPASINSPPAPADPGSTVPESPVTRWILDTTDWALDRPWLLAVAAGLLLAWIAARHLVNLWRHRCHAADGRLVTIAPPPEVDEHGAAALWANLAGILTPSRRRRLLYGTPHVAWQYAWTGRHLLISIWVPGTVPQGAVEAAVRAAWP</sequence>
<protein>
    <submittedName>
        <fullName evidence="3">Type VI secretion protein</fullName>
    </submittedName>
</protein>
<dbReference type="EMBL" id="POTY01000419">
    <property type="protein sequence ID" value="PZG04392.1"/>
    <property type="molecule type" value="Genomic_DNA"/>
</dbReference>
<feature type="region of interest" description="Disordered" evidence="1">
    <location>
        <begin position="1"/>
        <end position="22"/>
    </location>
</feature>
<keyword evidence="2" id="KW-0812">Transmembrane</keyword>
<evidence type="ECO:0000256" key="1">
    <source>
        <dbReference type="SAM" id="MobiDB-lite"/>
    </source>
</evidence>
<organism evidence="3 4">
    <name type="scientific">Micromonospora craterilacus</name>
    <dbReference type="NCBI Taxonomy" id="1655439"/>
    <lineage>
        <taxon>Bacteria</taxon>
        <taxon>Bacillati</taxon>
        <taxon>Actinomycetota</taxon>
        <taxon>Actinomycetes</taxon>
        <taxon>Micromonosporales</taxon>
        <taxon>Micromonosporaceae</taxon>
        <taxon>Micromonospora</taxon>
    </lineage>
</organism>
<comment type="caution">
    <text evidence="3">The sequence shown here is derived from an EMBL/GenBank/DDBJ whole genome shotgun (WGS) entry which is preliminary data.</text>
</comment>
<feature type="transmembrane region" description="Helical" evidence="2">
    <location>
        <begin position="40"/>
        <end position="59"/>
    </location>
</feature>
<keyword evidence="4" id="KW-1185">Reference proteome</keyword>
<gene>
    <name evidence="3" type="ORF">C1I95_33290</name>
</gene>
<feature type="non-terminal residue" evidence="3">
    <location>
        <position position="148"/>
    </location>
</feature>
<keyword evidence="2" id="KW-0472">Membrane</keyword>
<accession>A0A2W2CXD5</accession>
<keyword evidence="2" id="KW-1133">Transmembrane helix</keyword>